<dbReference type="RefSeq" id="WP_281927801.1">
    <property type="nucleotide sequence ID" value="NZ_AP027142.1"/>
</dbReference>
<feature type="chain" id="PRO_5047002641" description="Secreted protein" evidence="1">
    <location>
        <begin position="21"/>
        <end position="110"/>
    </location>
</feature>
<accession>A0ABN6VIK4</accession>
<dbReference type="EMBL" id="AP027142">
    <property type="protein sequence ID" value="BDV34580.1"/>
    <property type="molecule type" value="Genomic_DNA"/>
</dbReference>
<dbReference type="Proteomes" id="UP001317629">
    <property type="component" value="Chromosome"/>
</dbReference>
<gene>
    <name evidence="2" type="ORF">SS37A_21090</name>
</gene>
<reference evidence="2 3" key="1">
    <citation type="journal article" date="2023" name="Int. J. Syst. Evol. Microbiol.">
        <title>Methylocystis iwaonis sp. nov., a type II methane-oxidizing bacterium from surface soil of a rice paddy field in Japan, and emended description of the genus Methylocystis (ex Whittenbury et al. 1970) Bowman et al. 1993.</title>
        <authorList>
            <person name="Kaise H."/>
            <person name="Sawadogo J.B."/>
            <person name="Alam M.S."/>
            <person name="Ueno C."/>
            <person name="Dianou D."/>
            <person name="Shinjo R."/>
            <person name="Asakawa S."/>
        </authorList>
    </citation>
    <scope>NUCLEOTIDE SEQUENCE [LARGE SCALE GENOMIC DNA]</scope>
    <source>
        <strain evidence="2 3">SS37A-Re</strain>
    </source>
</reference>
<evidence type="ECO:0008006" key="4">
    <source>
        <dbReference type="Google" id="ProtNLM"/>
    </source>
</evidence>
<keyword evidence="1" id="KW-0732">Signal</keyword>
<keyword evidence="3" id="KW-1185">Reference proteome</keyword>
<name>A0ABN6VIK4_9HYPH</name>
<feature type="signal peptide" evidence="1">
    <location>
        <begin position="1"/>
        <end position="20"/>
    </location>
</feature>
<evidence type="ECO:0000256" key="1">
    <source>
        <dbReference type="SAM" id="SignalP"/>
    </source>
</evidence>
<evidence type="ECO:0000313" key="2">
    <source>
        <dbReference type="EMBL" id="BDV34580.1"/>
    </source>
</evidence>
<sequence>MKKFLVSVAFVALTAGSAFAGGGSITVGPGGTFAPGAVSFGGVFNAASQTLSTSVSNNAWAGTGAATATTGAGAGGTATAISAASTVSTQNVAPTNYIQFYTNLQQSLNY</sequence>
<organism evidence="2 3">
    <name type="scientific">Methylocystis iwaonis</name>
    <dbReference type="NCBI Taxonomy" id="2885079"/>
    <lineage>
        <taxon>Bacteria</taxon>
        <taxon>Pseudomonadati</taxon>
        <taxon>Pseudomonadota</taxon>
        <taxon>Alphaproteobacteria</taxon>
        <taxon>Hyphomicrobiales</taxon>
        <taxon>Methylocystaceae</taxon>
        <taxon>Methylocystis</taxon>
    </lineage>
</organism>
<evidence type="ECO:0000313" key="3">
    <source>
        <dbReference type="Proteomes" id="UP001317629"/>
    </source>
</evidence>
<protein>
    <recommendedName>
        <fullName evidence="4">Secreted protein</fullName>
    </recommendedName>
</protein>
<proteinExistence type="predicted"/>